<evidence type="ECO:0000256" key="7">
    <source>
        <dbReference type="PIRSR" id="PIRSR604808-1"/>
    </source>
</evidence>
<dbReference type="InterPro" id="IPR020847">
    <property type="entry name" value="AP_endonuclease_F1_BS"/>
</dbReference>
<dbReference type="InterPro" id="IPR005135">
    <property type="entry name" value="Endo/exonuclease/phosphatase"/>
</dbReference>
<feature type="binding site" evidence="8">
    <location>
        <position position="366"/>
    </location>
    <ligand>
        <name>Mg(2+)</name>
        <dbReference type="ChEBI" id="CHEBI:18420"/>
        <label>1</label>
    </ligand>
</feature>
<comment type="similarity">
    <text evidence="3 10">Belongs to the DNA repair enzymes AP/ExoA family.</text>
</comment>
<organism evidence="13 14">
    <name type="scientific">Pomacea canaliculata</name>
    <name type="common">Golden apple snail</name>
    <dbReference type="NCBI Taxonomy" id="400727"/>
    <lineage>
        <taxon>Eukaryota</taxon>
        <taxon>Metazoa</taxon>
        <taxon>Spiralia</taxon>
        <taxon>Lophotrochozoa</taxon>
        <taxon>Mollusca</taxon>
        <taxon>Gastropoda</taxon>
        <taxon>Caenogastropoda</taxon>
        <taxon>Architaenioglossa</taxon>
        <taxon>Ampullarioidea</taxon>
        <taxon>Ampullariidae</taxon>
        <taxon>Pomacea</taxon>
    </lineage>
</organism>
<feature type="compositionally biased region" description="Basic residues" evidence="11">
    <location>
        <begin position="58"/>
        <end position="67"/>
    </location>
</feature>
<feature type="compositionally biased region" description="Basic and acidic residues" evidence="11">
    <location>
        <begin position="30"/>
        <end position="41"/>
    </location>
</feature>
<evidence type="ECO:0000256" key="2">
    <source>
        <dbReference type="ARBA" id="ARBA00001936"/>
    </source>
</evidence>
<sequence>MTNTEIRRSNDAERDFQNILSSFWKANTKAAKDKSKPKSVDETLEDETSENEIDTVKKGTKRSRGKAKRADDGENGSEEKLEPTPKQAKVSDSLSTTDFESTAKTNDGRPWNLKLASWNINGVRAWLNKGGLSYLTKEKPDVLCVQETKCSKQKIPKEAEAEGYKAYWYSAEKEGYSGIGMYTKTEPISITYGLGIEKHDNEGRVMTAEFDKFYLVTAYVPNSGQGLVRLKYRTEEWDVDFRKYLKGLEEKKPVVLCGDLNVAHLEIGKHFLLSFVYLKNPKSNKRNAGFTDEERAEFTKQLEEGFIDSFRTLYPDQEEAYTFWSNFRNAREKNIGWRLDYFVLSQRLKKDLCDSLIRKDVKGSDHCPVVVLLSL</sequence>
<dbReference type="PROSITE" id="PS00726">
    <property type="entry name" value="AP_NUCLEASE_F1_1"/>
    <property type="match status" value="1"/>
</dbReference>
<dbReference type="Gene3D" id="3.60.10.10">
    <property type="entry name" value="Endonuclease/exonuclease/phosphatase"/>
    <property type="match status" value="1"/>
</dbReference>
<dbReference type="EMBL" id="PZQS01000006">
    <property type="protein sequence ID" value="PVD28107.1"/>
    <property type="molecule type" value="Genomic_DNA"/>
</dbReference>
<keyword evidence="10" id="KW-0227">DNA damage</keyword>
<feature type="compositionally biased region" description="Basic and acidic residues" evidence="11">
    <location>
        <begin position="68"/>
        <end position="83"/>
    </location>
</feature>
<dbReference type="GO" id="GO:0005634">
    <property type="term" value="C:nucleus"/>
    <property type="evidence" value="ECO:0007669"/>
    <property type="project" value="TreeGrafter"/>
</dbReference>
<evidence type="ECO:0000256" key="3">
    <source>
        <dbReference type="ARBA" id="ARBA00007092"/>
    </source>
</evidence>
<dbReference type="GO" id="GO:0006284">
    <property type="term" value="P:base-excision repair"/>
    <property type="evidence" value="ECO:0007669"/>
    <property type="project" value="TreeGrafter"/>
</dbReference>
<feature type="binding site" evidence="8">
    <location>
        <position position="365"/>
    </location>
    <ligand>
        <name>Mg(2+)</name>
        <dbReference type="ChEBI" id="CHEBI:18420"/>
        <label>1</label>
    </ligand>
</feature>
<dbReference type="PROSITE" id="PS00728">
    <property type="entry name" value="AP_NUCLEASE_F1_3"/>
    <property type="match status" value="1"/>
</dbReference>
<evidence type="ECO:0000259" key="12">
    <source>
        <dbReference type="Pfam" id="PF03372"/>
    </source>
</evidence>
<feature type="binding site" evidence="8">
    <location>
        <position position="147"/>
    </location>
    <ligand>
        <name>Mg(2+)</name>
        <dbReference type="ChEBI" id="CHEBI:18420"/>
        <label>1</label>
    </ligand>
</feature>
<dbReference type="PANTHER" id="PTHR22748:SF6">
    <property type="entry name" value="DNA-(APURINIC OR APYRIMIDINIC SITE) ENDONUCLEASE"/>
    <property type="match status" value="1"/>
</dbReference>
<evidence type="ECO:0000256" key="11">
    <source>
        <dbReference type="SAM" id="MobiDB-lite"/>
    </source>
</evidence>
<feature type="site" description="Important for catalytic activity" evidence="9">
    <location>
        <position position="340"/>
    </location>
</feature>
<keyword evidence="6 8" id="KW-0460">Magnesium</keyword>
<dbReference type="InterPro" id="IPR036691">
    <property type="entry name" value="Endo/exonu/phosph_ase_sf"/>
</dbReference>
<dbReference type="PROSITE" id="PS51435">
    <property type="entry name" value="AP_NUCLEASE_F1_4"/>
    <property type="match status" value="1"/>
</dbReference>
<dbReference type="SUPFAM" id="SSF56219">
    <property type="entry name" value="DNase I-like"/>
    <property type="match status" value="1"/>
</dbReference>
<dbReference type="Proteomes" id="UP000245119">
    <property type="component" value="Linkage Group LG6"/>
</dbReference>
<dbReference type="GO" id="GO:0046872">
    <property type="term" value="F:metal ion binding"/>
    <property type="evidence" value="ECO:0007669"/>
    <property type="project" value="UniProtKB-KW"/>
</dbReference>
<dbReference type="NCBIfam" id="TIGR00633">
    <property type="entry name" value="xth"/>
    <property type="match status" value="1"/>
</dbReference>
<dbReference type="InterPro" id="IPR004808">
    <property type="entry name" value="AP_endonuc_1"/>
</dbReference>
<feature type="site" description="Transition state stabilizer" evidence="9">
    <location>
        <position position="261"/>
    </location>
</feature>
<feature type="region of interest" description="Disordered" evidence="11">
    <location>
        <begin position="25"/>
        <end position="106"/>
    </location>
</feature>
<feature type="binding site" evidence="8">
    <location>
        <position position="259"/>
    </location>
    <ligand>
        <name>Mg(2+)</name>
        <dbReference type="ChEBI" id="CHEBI:18420"/>
        <label>1</label>
    </ligand>
</feature>
<dbReference type="EC" id="3.1.-.-" evidence="10"/>
<comment type="cofactor">
    <cofactor evidence="8 10">
        <name>Mg(2+)</name>
        <dbReference type="ChEBI" id="CHEBI:18420"/>
    </cofactor>
    <cofactor evidence="8 10">
        <name>Mn(2+)</name>
        <dbReference type="ChEBI" id="CHEBI:29035"/>
    </cofactor>
    <text evidence="8 10">Probably binds two magnesium or manganese ions per subunit.</text>
</comment>
<dbReference type="GO" id="GO:0008081">
    <property type="term" value="F:phosphoric diester hydrolase activity"/>
    <property type="evidence" value="ECO:0007669"/>
    <property type="project" value="TreeGrafter"/>
</dbReference>
<feature type="active site" evidence="7">
    <location>
        <position position="219"/>
    </location>
</feature>
<keyword evidence="8" id="KW-0464">Manganese</keyword>
<evidence type="ECO:0000313" key="13">
    <source>
        <dbReference type="EMBL" id="PVD28107.1"/>
    </source>
</evidence>
<evidence type="ECO:0000313" key="14">
    <source>
        <dbReference type="Proteomes" id="UP000245119"/>
    </source>
</evidence>
<dbReference type="AlphaFoldDB" id="A0A2T7P3V6"/>
<feature type="active site" description="Proton acceptor" evidence="7">
    <location>
        <position position="366"/>
    </location>
</feature>
<feature type="compositionally biased region" description="Acidic residues" evidence="11">
    <location>
        <begin position="42"/>
        <end position="53"/>
    </location>
</feature>
<feature type="site" description="Interaction with DNA substrate" evidence="9">
    <location>
        <position position="366"/>
    </location>
</feature>
<accession>A0A2T7P3V6</accession>
<evidence type="ECO:0000256" key="8">
    <source>
        <dbReference type="PIRSR" id="PIRSR604808-2"/>
    </source>
</evidence>
<feature type="active site" description="Proton donor/acceptor" evidence="7">
    <location>
        <position position="259"/>
    </location>
</feature>
<gene>
    <name evidence="13" type="ORF">C0Q70_10689</name>
</gene>
<comment type="catalytic activity">
    <reaction evidence="1">
        <text>Exonucleolytic cleavage in the 3'- to 5'-direction to yield nucleoside 5'-phosphates.</text>
        <dbReference type="EC" id="3.1.11.2"/>
    </reaction>
</comment>
<evidence type="ECO:0000256" key="6">
    <source>
        <dbReference type="ARBA" id="ARBA00022842"/>
    </source>
</evidence>
<evidence type="ECO:0000256" key="1">
    <source>
        <dbReference type="ARBA" id="ARBA00000493"/>
    </source>
</evidence>
<keyword evidence="14" id="KW-1185">Reference proteome</keyword>
<feature type="compositionally biased region" description="Polar residues" evidence="11">
    <location>
        <begin position="90"/>
        <end position="105"/>
    </location>
</feature>
<feature type="domain" description="Endonuclease/exonuclease/phosphatase" evidence="12">
    <location>
        <begin position="116"/>
        <end position="366"/>
    </location>
</feature>
<protein>
    <recommendedName>
        <fullName evidence="10">DNA-(apurinic or apyrimidinic site) endonuclease</fullName>
        <ecNumber evidence="10">3.1.-.-</ecNumber>
    </recommendedName>
</protein>
<proteinExistence type="inferred from homology"/>
<dbReference type="NCBIfam" id="TIGR00195">
    <property type="entry name" value="exoDNase_III"/>
    <property type="match status" value="1"/>
</dbReference>
<dbReference type="PANTHER" id="PTHR22748">
    <property type="entry name" value="AP ENDONUCLEASE"/>
    <property type="match status" value="1"/>
</dbReference>
<comment type="cofactor">
    <cofactor evidence="2">
        <name>Mn(2+)</name>
        <dbReference type="ChEBI" id="CHEBI:29035"/>
    </cofactor>
</comment>
<reference evidence="13 14" key="1">
    <citation type="submission" date="2018-04" db="EMBL/GenBank/DDBJ databases">
        <title>The genome of golden apple snail Pomacea canaliculata provides insight into stress tolerance and invasive adaptation.</title>
        <authorList>
            <person name="Liu C."/>
            <person name="Liu B."/>
            <person name="Ren Y."/>
            <person name="Zhang Y."/>
            <person name="Wang H."/>
            <person name="Li S."/>
            <person name="Jiang F."/>
            <person name="Yin L."/>
            <person name="Zhang G."/>
            <person name="Qian W."/>
            <person name="Fan W."/>
        </authorList>
    </citation>
    <scope>NUCLEOTIDE SEQUENCE [LARGE SCALE GENOMIC DNA]</scope>
    <source>
        <strain evidence="13">SZHN2017</strain>
        <tissue evidence="13">Muscle</tissue>
    </source>
</reference>
<dbReference type="STRING" id="400727.A0A2T7P3V6"/>
<evidence type="ECO:0000256" key="10">
    <source>
        <dbReference type="RuleBase" id="RU362131"/>
    </source>
</evidence>
<feature type="binding site" evidence="8">
    <location>
        <position position="261"/>
    </location>
    <ligand>
        <name>Mg(2+)</name>
        <dbReference type="ChEBI" id="CHEBI:18420"/>
        <label>1</label>
    </ligand>
</feature>
<dbReference type="Pfam" id="PF03372">
    <property type="entry name" value="Exo_endo_phos"/>
    <property type="match status" value="1"/>
</dbReference>
<dbReference type="GO" id="GO:0003677">
    <property type="term" value="F:DNA binding"/>
    <property type="evidence" value="ECO:0007669"/>
    <property type="project" value="InterPro"/>
</dbReference>
<dbReference type="CDD" id="cd09087">
    <property type="entry name" value="Ape1-like_AP-endo"/>
    <property type="match status" value="1"/>
</dbReference>
<keyword evidence="10" id="KW-0234">DNA repair</keyword>
<evidence type="ECO:0000256" key="4">
    <source>
        <dbReference type="ARBA" id="ARBA00022723"/>
    </source>
</evidence>
<comment type="caution">
    <text evidence="13">The sequence shown here is derived from an EMBL/GenBank/DDBJ whole genome shotgun (WGS) entry which is preliminary data.</text>
</comment>
<dbReference type="GO" id="GO:0003906">
    <property type="term" value="F:DNA-(apurinic or apyrimidinic site) endonuclease activity"/>
    <property type="evidence" value="ECO:0007669"/>
    <property type="project" value="TreeGrafter"/>
</dbReference>
<keyword evidence="5" id="KW-0378">Hydrolase</keyword>
<evidence type="ECO:0000256" key="5">
    <source>
        <dbReference type="ARBA" id="ARBA00022801"/>
    </source>
</evidence>
<dbReference type="GO" id="GO:0008311">
    <property type="term" value="F:double-stranded DNA 3'-5' DNA exonuclease activity"/>
    <property type="evidence" value="ECO:0007669"/>
    <property type="project" value="UniProtKB-EC"/>
</dbReference>
<evidence type="ECO:0000256" key="9">
    <source>
        <dbReference type="PIRSR" id="PIRSR604808-3"/>
    </source>
</evidence>
<dbReference type="OrthoDB" id="498125at2759"/>
<feature type="binding site" evidence="8">
    <location>
        <position position="119"/>
    </location>
    <ligand>
        <name>Mg(2+)</name>
        <dbReference type="ChEBI" id="CHEBI:18420"/>
        <label>1</label>
    </ligand>
</feature>
<name>A0A2T7P3V6_POMCA</name>
<keyword evidence="4 8" id="KW-0479">Metal-binding</keyword>
<dbReference type="InterPro" id="IPR020848">
    <property type="entry name" value="AP_endonuclease_F1_CS"/>
</dbReference>